<keyword evidence="10 17" id="KW-1133">Transmembrane helix</keyword>
<evidence type="ECO:0000313" key="20">
    <source>
        <dbReference type="Proteomes" id="UP000241818"/>
    </source>
</evidence>
<keyword evidence="13 17" id="KW-0472">Membrane</keyword>
<protein>
    <recommendedName>
        <fullName evidence="4">very-long-chain enoyl-CoA reductase</fullName>
        <ecNumber evidence="4">1.3.1.93</ecNumber>
    </recommendedName>
</protein>
<feature type="transmembrane region" description="Helical" evidence="17">
    <location>
        <begin position="250"/>
        <end position="274"/>
    </location>
</feature>
<dbReference type="RefSeq" id="XP_024716415.1">
    <property type="nucleotide sequence ID" value="XM_024868970.1"/>
</dbReference>
<evidence type="ECO:0000256" key="4">
    <source>
        <dbReference type="ARBA" id="ARBA00012530"/>
    </source>
</evidence>
<dbReference type="FunFam" id="1.20.120.1630:FF:000010">
    <property type="entry name" value="Steroid alpha reductase family protein"/>
    <property type="match status" value="1"/>
</dbReference>
<evidence type="ECO:0000259" key="18">
    <source>
        <dbReference type="Pfam" id="PF02544"/>
    </source>
</evidence>
<evidence type="ECO:0000256" key="3">
    <source>
        <dbReference type="ARBA" id="ARBA00007742"/>
    </source>
</evidence>
<dbReference type="InterPro" id="IPR039357">
    <property type="entry name" value="SRD5A/TECR"/>
</dbReference>
<evidence type="ECO:0000256" key="10">
    <source>
        <dbReference type="ARBA" id="ARBA00022989"/>
    </source>
</evidence>
<organism evidence="19 20">
    <name type="scientific">Amorphotheca resinae ATCC 22711</name>
    <dbReference type="NCBI Taxonomy" id="857342"/>
    <lineage>
        <taxon>Eukaryota</taxon>
        <taxon>Fungi</taxon>
        <taxon>Dikarya</taxon>
        <taxon>Ascomycota</taxon>
        <taxon>Pezizomycotina</taxon>
        <taxon>Leotiomycetes</taxon>
        <taxon>Helotiales</taxon>
        <taxon>Amorphothecaceae</taxon>
        <taxon>Amorphotheca</taxon>
    </lineage>
</organism>
<dbReference type="PANTHER" id="PTHR10556">
    <property type="entry name" value="3-OXO-5-ALPHA-STEROID 4-DEHYDROGENASE"/>
    <property type="match status" value="1"/>
</dbReference>
<dbReference type="EC" id="1.3.1.93" evidence="4"/>
<evidence type="ECO:0000256" key="8">
    <source>
        <dbReference type="ARBA" id="ARBA00022832"/>
    </source>
</evidence>
<evidence type="ECO:0000256" key="14">
    <source>
        <dbReference type="ARBA" id="ARBA00023160"/>
    </source>
</evidence>
<evidence type="ECO:0000256" key="5">
    <source>
        <dbReference type="ARBA" id="ARBA00022516"/>
    </source>
</evidence>
<comment type="function">
    <text evidence="16">Catalyzes the last of the four reactions of the long-chain fatty acids elongation cycle. This endoplasmic reticulum-bound enzymatic process, allows the addition of 2 carbons to the chain of long- and very long-chain fatty acids/VLCFAs per cycle. This enzyme reduces the trans-2,3-enoyl-CoA fatty acid intermediate to an acyl-CoA that can be further elongated by entering a new cycle of elongation. Thereby, it participates in the production of VLCFAs of different chain lengths that are involved in multiple biological processes as precursors of membrane lipids and lipid mediators.</text>
</comment>
<feature type="transmembrane region" description="Helical" evidence="17">
    <location>
        <begin position="166"/>
        <end position="182"/>
    </location>
</feature>
<keyword evidence="6 17" id="KW-0812">Transmembrane</keyword>
<evidence type="ECO:0000256" key="13">
    <source>
        <dbReference type="ARBA" id="ARBA00023136"/>
    </source>
</evidence>
<keyword evidence="12" id="KW-0443">Lipid metabolism</keyword>
<evidence type="ECO:0000256" key="2">
    <source>
        <dbReference type="ARBA" id="ARBA00005194"/>
    </source>
</evidence>
<feature type="domain" description="3-oxo-5-alpha-steroid 4-dehydrogenase C-terminal" evidence="18">
    <location>
        <begin position="155"/>
        <end position="304"/>
    </location>
</feature>
<comment type="subcellular location">
    <subcellularLocation>
        <location evidence="1">Endoplasmic reticulum membrane</location>
        <topology evidence="1">Multi-pass membrane protein</topology>
    </subcellularLocation>
</comment>
<evidence type="ECO:0000256" key="16">
    <source>
        <dbReference type="ARBA" id="ARBA00058640"/>
    </source>
</evidence>
<keyword evidence="7" id="KW-0256">Endoplasmic reticulum</keyword>
<dbReference type="EMBL" id="KZ679020">
    <property type="protein sequence ID" value="PSS06685.1"/>
    <property type="molecule type" value="Genomic_DNA"/>
</dbReference>
<reference evidence="19 20" key="1">
    <citation type="journal article" date="2018" name="New Phytol.">
        <title>Comparative genomics and transcriptomics depict ericoid mycorrhizal fungi as versatile saprotrophs and plant mutualists.</title>
        <authorList>
            <person name="Martino E."/>
            <person name="Morin E."/>
            <person name="Grelet G.A."/>
            <person name="Kuo A."/>
            <person name="Kohler A."/>
            <person name="Daghino S."/>
            <person name="Barry K.W."/>
            <person name="Cichocki N."/>
            <person name="Clum A."/>
            <person name="Dockter R.B."/>
            <person name="Hainaut M."/>
            <person name="Kuo R.C."/>
            <person name="LaButti K."/>
            <person name="Lindahl B.D."/>
            <person name="Lindquist E.A."/>
            <person name="Lipzen A."/>
            <person name="Khouja H.R."/>
            <person name="Magnuson J."/>
            <person name="Murat C."/>
            <person name="Ohm R.A."/>
            <person name="Singer S.W."/>
            <person name="Spatafora J.W."/>
            <person name="Wang M."/>
            <person name="Veneault-Fourrey C."/>
            <person name="Henrissat B."/>
            <person name="Grigoriev I.V."/>
            <person name="Martin F.M."/>
            <person name="Perotto S."/>
        </authorList>
    </citation>
    <scope>NUCLEOTIDE SEQUENCE [LARGE SCALE GENOMIC DNA]</scope>
    <source>
        <strain evidence="19 20">ATCC 22711</strain>
    </source>
</reference>
<proteinExistence type="inferred from homology"/>
<comment type="similarity">
    <text evidence="3">Belongs to the steroid 5-alpha reductase family.</text>
</comment>
<dbReference type="InterPro" id="IPR001104">
    <property type="entry name" value="3-oxo-5_a-steroid_4-DH_C"/>
</dbReference>
<keyword evidence="5" id="KW-0444">Lipid biosynthesis</keyword>
<comment type="catalytic activity">
    <reaction evidence="15">
        <text>a very-long-chain 2,3-saturated fatty acyl-CoA + NADP(+) = a very-long-chain (2E)-enoyl-CoA + NADPH + H(+)</text>
        <dbReference type="Rhea" id="RHEA:14473"/>
        <dbReference type="ChEBI" id="CHEBI:15378"/>
        <dbReference type="ChEBI" id="CHEBI:57783"/>
        <dbReference type="ChEBI" id="CHEBI:58349"/>
        <dbReference type="ChEBI" id="CHEBI:83724"/>
        <dbReference type="ChEBI" id="CHEBI:83728"/>
        <dbReference type="EC" id="1.3.1.93"/>
    </reaction>
</comment>
<dbReference type="Pfam" id="PF02544">
    <property type="entry name" value="Steroid_dh"/>
    <property type="match status" value="1"/>
</dbReference>
<evidence type="ECO:0000256" key="1">
    <source>
        <dbReference type="ARBA" id="ARBA00004477"/>
    </source>
</evidence>
<dbReference type="STRING" id="857342.A0A2T3AP33"/>
<dbReference type="AlphaFoldDB" id="A0A2T3AP33"/>
<sequence length="315" mass="35956">MAPTTLKVSNRSPKKPIKKLPSSIEITDKTTVQDVKNQLAKQMGGMDPNRLGIFDTKNKILKDRLSLVSQNQEVMAGKEILVKDLGLQISWLTVFIIEYAGPIFIHLSFLLTRRYIYHDYSPLSPSQKLSMAMIVLHFIKREYETLFVHKFSLTTMPFRNIFKNSAHYWIFSGINMAYWIYSPNSYAARTSSTVNYVDAAGLVIYVFGELSNLHTHLTLSRLRSRNGTERGIPKGYGFNLVTCPNYLFELIAWTGMLLVSKSLSTVIFIILGWAQMHQWAIKKEKAYRAEFPETYKKKKYVLLPSPGAVIKALVG</sequence>
<evidence type="ECO:0000256" key="11">
    <source>
        <dbReference type="ARBA" id="ARBA00023002"/>
    </source>
</evidence>
<evidence type="ECO:0000256" key="6">
    <source>
        <dbReference type="ARBA" id="ARBA00022692"/>
    </source>
</evidence>
<keyword evidence="9" id="KW-0521">NADP</keyword>
<dbReference type="OrthoDB" id="540503at2759"/>
<gene>
    <name evidence="19" type="ORF">M430DRAFT_62215</name>
</gene>
<dbReference type="GeneID" id="36577051"/>
<keyword evidence="14" id="KW-0275">Fatty acid biosynthesis</keyword>
<evidence type="ECO:0000256" key="9">
    <source>
        <dbReference type="ARBA" id="ARBA00022857"/>
    </source>
</evidence>
<keyword evidence="11" id="KW-0560">Oxidoreductase</keyword>
<evidence type="ECO:0000313" key="19">
    <source>
        <dbReference type="EMBL" id="PSS06685.1"/>
    </source>
</evidence>
<dbReference type="Proteomes" id="UP000241818">
    <property type="component" value="Unassembled WGS sequence"/>
</dbReference>
<accession>A0A2T3AP33</accession>
<dbReference type="Gene3D" id="1.20.120.1630">
    <property type="match status" value="1"/>
</dbReference>
<keyword evidence="8" id="KW-0276">Fatty acid metabolism</keyword>
<comment type="pathway">
    <text evidence="2">Lipid metabolism; fatty acid biosynthesis.</text>
</comment>
<dbReference type="GO" id="GO:0005789">
    <property type="term" value="C:endoplasmic reticulum membrane"/>
    <property type="evidence" value="ECO:0007669"/>
    <property type="project" value="UniProtKB-SubCell"/>
</dbReference>
<dbReference type="InParanoid" id="A0A2T3AP33"/>
<dbReference type="GO" id="GO:0042761">
    <property type="term" value="P:very long-chain fatty acid biosynthetic process"/>
    <property type="evidence" value="ECO:0007669"/>
    <property type="project" value="TreeGrafter"/>
</dbReference>
<evidence type="ECO:0000256" key="7">
    <source>
        <dbReference type="ARBA" id="ARBA00022824"/>
    </source>
</evidence>
<dbReference type="PROSITE" id="PS50244">
    <property type="entry name" value="S5A_REDUCTASE"/>
    <property type="match status" value="1"/>
</dbReference>
<dbReference type="GO" id="GO:0102758">
    <property type="term" value="F:very-long-chain enoyl-CoA reductase activity"/>
    <property type="evidence" value="ECO:0007669"/>
    <property type="project" value="UniProtKB-EC"/>
</dbReference>
<name>A0A2T3AP33_AMORE</name>
<feature type="transmembrane region" description="Helical" evidence="17">
    <location>
        <begin position="89"/>
        <end position="111"/>
    </location>
</feature>
<keyword evidence="20" id="KW-1185">Reference proteome</keyword>
<dbReference type="PANTHER" id="PTHR10556:SF28">
    <property type="entry name" value="VERY-LONG-CHAIN ENOYL-COA REDUCTASE"/>
    <property type="match status" value="1"/>
</dbReference>
<evidence type="ECO:0000256" key="12">
    <source>
        <dbReference type="ARBA" id="ARBA00023098"/>
    </source>
</evidence>
<evidence type="ECO:0000256" key="17">
    <source>
        <dbReference type="SAM" id="Phobius"/>
    </source>
</evidence>
<evidence type="ECO:0000256" key="15">
    <source>
        <dbReference type="ARBA" id="ARBA00051495"/>
    </source>
</evidence>
<dbReference type="FunCoup" id="A0A2T3AP33">
    <property type="interactions" value="396"/>
</dbReference>